<proteinExistence type="predicted"/>
<reference evidence="2" key="1">
    <citation type="submission" date="2021-03" db="EMBL/GenBank/DDBJ databases">
        <authorList>
            <person name="Bekaert M."/>
        </authorList>
    </citation>
    <scope>NUCLEOTIDE SEQUENCE</scope>
</reference>
<protein>
    <submittedName>
        <fullName evidence="2">Uncharacterized protein</fullName>
    </submittedName>
</protein>
<feature type="compositionally biased region" description="Polar residues" evidence="1">
    <location>
        <begin position="63"/>
        <end position="74"/>
    </location>
</feature>
<evidence type="ECO:0000256" key="1">
    <source>
        <dbReference type="SAM" id="MobiDB-lite"/>
    </source>
</evidence>
<feature type="compositionally biased region" description="Basic and acidic residues" evidence="1">
    <location>
        <begin position="8"/>
        <end position="34"/>
    </location>
</feature>
<feature type="compositionally biased region" description="Basic and acidic residues" evidence="1">
    <location>
        <begin position="155"/>
        <end position="169"/>
    </location>
</feature>
<dbReference type="EMBL" id="CAJPWZ010000263">
    <property type="protein sequence ID" value="CAG2188593.1"/>
    <property type="molecule type" value="Genomic_DNA"/>
</dbReference>
<dbReference type="OrthoDB" id="10258585at2759"/>
<feature type="region of interest" description="Disordered" evidence="1">
    <location>
        <begin position="1"/>
        <end position="39"/>
    </location>
</feature>
<feature type="region of interest" description="Disordered" evidence="1">
    <location>
        <begin position="55"/>
        <end position="95"/>
    </location>
</feature>
<evidence type="ECO:0000313" key="3">
    <source>
        <dbReference type="Proteomes" id="UP000683360"/>
    </source>
</evidence>
<dbReference type="AlphaFoldDB" id="A0A8S3Q286"/>
<feature type="compositionally biased region" description="Low complexity" evidence="1">
    <location>
        <begin position="127"/>
        <end position="144"/>
    </location>
</feature>
<organism evidence="2 3">
    <name type="scientific">Mytilus edulis</name>
    <name type="common">Blue mussel</name>
    <dbReference type="NCBI Taxonomy" id="6550"/>
    <lineage>
        <taxon>Eukaryota</taxon>
        <taxon>Metazoa</taxon>
        <taxon>Spiralia</taxon>
        <taxon>Lophotrochozoa</taxon>
        <taxon>Mollusca</taxon>
        <taxon>Bivalvia</taxon>
        <taxon>Autobranchia</taxon>
        <taxon>Pteriomorphia</taxon>
        <taxon>Mytilida</taxon>
        <taxon>Mytiloidea</taxon>
        <taxon>Mytilidae</taxon>
        <taxon>Mytilinae</taxon>
        <taxon>Mytilus</taxon>
    </lineage>
</organism>
<feature type="region of interest" description="Disordered" evidence="1">
    <location>
        <begin position="127"/>
        <end position="169"/>
    </location>
</feature>
<gene>
    <name evidence="2" type="ORF">MEDL_4004</name>
</gene>
<dbReference type="Proteomes" id="UP000683360">
    <property type="component" value="Unassembled WGS sequence"/>
</dbReference>
<sequence>MEDIGFEEQLKQEEIQKLKEEESRDKTYKDKDGTEYEWDQAKSMISEDFIAQYQMTYGAHSADPQNGDQQSADQNQEEDGDDKGAPSLEGLDVNSEEYAKRYHEYYAYYYGEDYANYYSYYNQEEVQGEVQAEGQGESESQDGNQKGKKRKKKGEKPDPPPKREEGTYN</sequence>
<name>A0A8S3Q286_MYTED</name>
<accession>A0A8S3Q286</accession>
<comment type="caution">
    <text evidence="2">The sequence shown here is derived from an EMBL/GenBank/DDBJ whole genome shotgun (WGS) entry which is preliminary data.</text>
</comment>
<keyword evidence="3" id="KW-1185">Reference proteome</keyword>
<evidence type="ECO:0000313" key="2">
    <source>
        <dbReference type="EMBL" id="CAG2188593.1"/>
    </source>
</evidence>